<dbReference type="Pfam" id="PF00176">
    <property type="entry name" value="SNF2-rel_dom"/>
    <property type="match status" value="1"/>
</dbReference>
<sequence>MVPKSKPPNKPSSATPRARRSAQTPTLSKPSTITTPKKTNPPQKTKQVKAHRSRKPDAVDKVLKPGKEPKDFVKLHKYEGEMAGYTRFNRVDHFRHFAMTSTVLRPYVQAFTDRNDIQVRQKNVLEYIRDQSEEMKTDKDPIEMYPVQNDGVHAVQRMALACVQMYRQIERTAAGELPFIQKHEDDAIAAFTRLTGRKVQSFDATTLQVQSFGPFAAHGEGDLEPYNRCFNLLMYVNWALSPAVWPVRFGNTSWDEPCAIVTSHVPHWMRTREAVKIQACPAPDSAHNDSMEERKPNIEVHVQWKSQAKTPKQLELNRHLEERDMNYDLVKTADILVRPAAVAAEVRDIIRARFSMDTIDAQIHTLQVLSSETNIMQEKWSLVQEVLWAPDAGKPVFQMTLRLREEGEVLWENEEIPGLSKTVLVTDGEDVHLKVVLQTSDDDDDDGSHNALVDTINRCAGTSVDTLDKMLKKHFGGRKEDLLKFFTVDGKSYDVETPEGRLGYQRKVMEELTSRDHVQFKDDSKSRSFGKTQLTPAQLQLFNDAKQDGQLAVMSLPDGGEARHYTLNAVHTGTQGQVGLPIEPSAIVLQMTAFKASDGRLMYRSALPGLEKTSFYPYQVSGCVAMLVAMFGYVPLLENATDEVRKVAQKLRGLAIGGKFLCDQTGMGKSKLSLLTIYFAQYHITRNKDHQRIYKYTKLAVPSGVIKQWADAIIDDFPTLHLMISYDDSGLGESKYARHFIKSTAMKNMEHQELWPERHRYIFDKTDPRTGATIILTTHDTLPTRTLKGEKVIVKEGRRYDPDVPATEEFDPHEKHADGTPKHWAIPPVEQTQFFGNQKGMVGISMLDEAHRHKDKESMRWKAFKELEGDYVVVIGATPMANVGVDAIAQLELLWPAAQRALNKATEEEQKWVLDRQRSMNMFIDGEKELLDPLDPRRIGFLHPATVRLLLEKGTVVDQARYFHLTANILCLSRSMSSKIPMDFDGKEVYDCKNNMKPVFMQTLSTEFLPEERSEQQLQHRDASLRFLQACRASSNTKTKGGKDRPIYPVAKMRELMLTTASTKLRIFNQICASIGRDTLVDSMTVYRENGFDGWAFVRFICLRTGEAAPDTAIAFMRFMCEGSPLLRALIKIICTNDMFLKPRKHGKLFVLDDTPLVAMFLHWALNMMGVNATLFHSGLTNDERNHMQEDFNDPHSDTDVMISLYDVGGFGRNFHNDCSNGVLSSSGKNQSAETQGIGRLVRAPQKNAIKIIKIFVKNSISAYKEFRKRDKAIIELATRAKDPDIESLLVDVLNDYQVTIREAQQDPKNQELMKKLETKAIIASQQTQLLAVTVPDANDLGTPEQVRPKRIPRPVDRYSPADYDDDGHLKVLPNNTPSNSGSEYTNDSDADPVSSDGQEDDDHEEDDDFALSEREVDDDFDGSLVSDDDDMSENESEATREKRKALEASRAEMRNENQEHEGIRRLKSLLASDGSKVYTKSDLEKAATLKLALELVYCARSGIVYDRPTSIHVEYSHLHDKLRKAVDAKIKIEADVHARLSDLLDRGRKTAPDQSQHLSALEPTAAVRPTATDYDTMSDNQLKEKLIQASCESDIREWTRVQMLSWIEDKNLAECKRKYGTKYANWPERYLRMELGSRSDERSTTEASSVGEVTAALQRSDFTLEFCIHD</sequence>
<feature type="domain" description="SNF2 N-terminal" evidence="4">
    <location>
        <begin position="658"/>
        <end position="897"/>
    </location>
</feature>
<reference evidence="5" key="1">
    <citation type="submission" date="2021-05" db="EMBL/GenBank/DDBJ databases">
        <authorList>
            <person name="Stam R."/>
        </authorList>
    </citation>
    <scope>NUCLEOTIDE SEQUENCE</scope>
    <source>
        <strain evidence="5">CS162</strain>
    </source>
</reference>
<feature type="compositionally biased region" description="Basic and acidic residues" evidence="3">
    <location>
        <begin position="55"/>
        <end position="66"/>
    </location>
</feature>
<evidence type="ECO:0000256" key="3">
    <source>
        <dbReference type="SAM" id="MobiDB-lite"/>
    </source>
</evidence>
<dbReference type="InterPro" id="IPR027417">
    <property type="entry name" value="P-loop_NTPase"/>
</dbReference>
<feature type="region of interest" description="Disordered" evidence="3">
    <location>
        <begin position="1335"/>
        <end position="1462"/>
    </location>
</feature>
<accession>A0A8J2HSM6</accession>
<feature type="compositionally biased region" description="Pro residues" evidence="3">
    <location>
        <begin position="1"/>
        <end position="10"/>
    </location>
</feature>
<dbReference type="EMBL" id="CAJRGZ010000015">
    <property type="protein sequence ID" value="CAG5141239.1"/>
    <property type="molecule type" value="Genomic_DNA"/>
</dbReference>
<dbReference type="Gene3D" id="3.40.50.300">
    <property type="entry name" value="P-loop containing nucleotide triphosphate hydrolases"/>
    <property type="match status" value="2"/>
</dbReference>
<dbReference type="RefSeq" id="XP_043164423.1">
    <property type="nucleotide sequence ID" value="XM_043308488.1"/>
</dbReference>
<evidence type="ECO:0000256" key="2">
    <source>
        <dbReference type="ARBA" id="ARBA00022840"/>
    </source>
</evidence>
<dbReference type="GeneID" id="67021105"/>
<dbReference type="Proteomes" id="UP000676310">
    <property type="component" value="Unassembled WGS sequence"/>
</dbReference>
<keyword evidence="2" id="KW-0067">ATP-binding</keyword>
<comment type="caution">
    <text evidence="5">The sequence shown here is derived from an EMBL/GenBank/DDBJ whole genome shotgun (WGS) entry which is preliminary data.</text>
</comment>
<feature type="compositionally biased region" description="Basic and acidic residues" evidence="3">
    <location>
        <begin position="1438"/>
        <end position="1462"/>
    </location>
</feature>
<evidence type="ECO:0000313" key="6">
    <source>
        <dbReference type="Proteomes" id="UP000676310"/>
    </source>
</evidence>
<gene>
    <name evidence="5" type="ORF">ALTATR162_LOCUS894</name>
</gene>
<dbReference type="OrthoDB" id="3795607at2759"/>
<dbReference type="SUPFAM" id="SSF52540">
    <property type="entry name" value="P-loop containing nucleoside triphosphate hydrolases"/>
    <property type="match status" value="2"/>
</dbReference>
<evidence type="ECO:0000256" key="1">
    <source>
        <dbReference type="ARBA" id="ARBA00022741"/>
    </source>
</evidence>
<proteinExistence type="predicted"/>
<keyword evidence="1" id="KW-0547">Nucleotide-binding</keyword>
<evidence type="ECO:0000313" key="5">
    <source>
        <dbReference type="EMBL" id="CAG5141239.1"/>
    </source>
</evidence>
<evidence type="ECO:0000259" key="4">
    <source>
        <dbReference type="Pfam" id="PF00176"/>
    </source>
</evidence>
<feature type="compositionally biased region" description="Low complexity" evidence="3">
    <location>
        <begin position="24"/>
        <end position="45"/>
    </location>
</feature>
<protein>
    <recommendedName>
        <fullName evidence="4">SNF2 N-terminal domain-containing protein</fullName>
    </recommendedName>
</protein>
<organism evidence="5 6">
    <name type="scientific">Alternaria atra</name>
    <dbReference type="NCBI Taxonomy" id="119953"/>
    <lineage>
        <taxon>Eukaryota</taxon>
        <taxon>Fungi</taxon>
        <taxon>Dikarya</taxon>
        <taxon>Ascomycota</taxon>
        <taxon>Pezizomycotina</taxon>
        <taxon>Dothideomycetes</taxon>
        <taxon>Pleosporomycetidae</taxon>
        <taxon>Pleosporales</taxon>
        <taxon>Pleosporineae</taxon>
        <taxon>Pleosporaceae</taxon>
        <taxon>Alternaria</taxon>
        <taxon>Alternaria sect. Ulocladioides</taxon>
    </lineage>
</organism>
<feature type="compositionally biased region" description="Acidic residues" evidence="3">
    <location>
        <begin position="1398"/>
        <end position="1437"/>
    </location>
</feature>
<keyword evidence="6" id="KW-1185">Reference proteome</keyword>
<feature type="region of interest" description="Disordered" evidence="3">
    <location>
        <begin position="1"/>
        <end position="66"/>
    </location>
</feature>
<feature type="compositionally biased region" description="Polar residues" evidence="3">
    <location>
        <begin position="1374"/>
        <end position="1388"/>
    </location>
</feature>
<name>A0A8J2HSM6_9PLEO</name>
<dbReference type="InterPro" id="IPR000330">
    <property type="entry name" value="SNF2_N"/>
</dbReference>
<dbReference type="GO" id="GO:0005524">
    <property type="term" value="F:ATP binding"/>
    <property type="evidence" value="ECO:0007669"/>
    <property type="project" value="InterPro"/>
</dbReference>